<name>A0A1T4L6D7_9BACT</name>
<organism evidence="1 2">
    <name type="scientific">Sediminibacterium ginsengisoli</name>
    <dbReference type="NCBI Taxonomy" id="413434"/>
    <lineage>
        <taxon>Bacteria</taxon>
        <taxon>Pseudomonadati</taxon>
        <taxon>Bacteroidota</taxon>
        <taxon>Chitinophagia</taxon>
        <taxon>Chitinophagales</taxon>
        <taxon>Chitinophagaceae</taxon>
        <taxon>Sediminibacterium</taxon>
    </lineage>
</organism>
<accession>A0A1T4L6D7</accession>
<dbReference type="Proteomes" id="UP000190888">
    <property type="component" value="Unassembled WGS sequence"/>
</dbReference>
<reference evidence="1 2" key="1">
    <citation type="submission" date="2017-02" db="EMBL/GenBank/DDBJ databases">
        <authorList>
            <person name="Peterson S.W."/>
        </authorList>
    </citation>
    <scope>NUCLEOTIDE SEQUENCE [LARGE SCALE GENOMIC DNA]</scope>
    <source>
        <strain evidence="1 2">DSM 22335</strain>
    </source>
</reference>
<dbReference type="STRING" id="413434.SAMN04488132_102327"/>
<sequence length="54" mass="6291">MRGWCHPNNTVVIFEDNMLELNMSLYYADNIRCTQALYRCLGKQLPVTLSSYCT</sequence>
<dbReference type="EMBL" id="FUWH01000002">
    <property type="protein sequence ID" value="SJZ50265.1"/>
    <property type="molecule type" value="Genomic_DNA"/>
</dbReference>
<evidence type="ECO:0000313" key="2">
    <source>
        <dbReference type="Proteomes" id="UP000190888"/>
    </source>
</evidence>
<proteinExistence type="predicted"/>
<keyword evidence="2" id="KW-1185">Reference proteome</keyword>
<gene>
    <name evidence="1" type="ORF">SAMN04488132_102327</name>
</gene>
<dbReference type="AlphaFoldDB" id="A0A1T4L6D7"/>
<evidence type="ECO:0000313" key="1">
    <source>
        <dbReference type="EMBL" id="SJZ50265.1"/>
    </source>
</evidence>
<protein>
    <submittedName>
        <fullName evidence="1">Uncharacterized protein</fullName>
    </submittedName>
</protein>